<protein>
    <submittedName>
        <fullName evidence="1">Uncharacterized protein</fullName>
    </submittedName>
</protein>
<dbReference type="AlphaFoldDB" id="A0A804J9L5"/>
<organism evidence="1 2">
    <name type="scientific">Musa acuminata subsp. malaccensis</name>
    <name type="common">Wild banana</name>
    <name type="synonym">Musa malaccensis</name>
    <dbReference type="NCBI Taxonomy" id="214687"/>
    <lineage>
        <taxon>Eukaryota</taxon>
        <taxon>Viridiplantae</taxon>
        <taxon>Streptophyta</taxon>
        <taxon>Embryophyta</taxon>
        <taxon>Tracheophyta</taxon>
        <taxon>Spermatophyta</taxon>
        <taxon>Magnoliopsida</taxon>
        <taxon>Liliopsida</taxon>
        <taxon>Zingiberales</taxon>
        <taxon>Musaceae</taxon>
        <taxon>Musa</taxon>
    </lineage>
</organism>
<proteinExistence type="predicted"/>
<dbReference type="Gramene" id="Ma05_t28640.1">
    <property type="protein sequence ID" value="Ma05_p28640.1"/>
    <property type="gene ID" value="Ma05_g28640"/>
</dbReference>
<sequence>MAWFCSSFAGPLFTGRPEEVATPTARHCGSIGACVGFLLMMLLRRCGEPRASAGPCRWWRSSGTS</sequence>
<dbReference type="InParanoid" id="A0A804J9L5"/>
<dbReference type="Proteomes" id="UP000012960">
    <property type="component" value="Unplaced"/>
</dbReference>
<keyword evidence="2" id="KW-1185">Reference proteome</keyword>
<accession>A0A804J9L5</accession>
<dbReference type="EnsemblPlants" id="Ma05_t28640.1">
    <property type="protein sequence ID" value="Ma05_p28640.1"/>
    <property type="gene ID" value="Ma05_g28640"/>
</dbReference>
<reference evidence="1" key="1">
    <citation type="submission" date="2021-05" db="UniProtKB">
        <authorList>
            <consortium name="EnsemblPlants"/>
        </authorList>
    </citation>
    <scope>IDENTIFICATION</scope>
    <source>
        <strain evidence="1">subsp. malaccensis</strain>
    </source>
</reference>
<name>A0A804J9L5_MUSAM</name>
<evidence type="ECO:0000313" key="2">
    <source>
        <dbReference type="Proteomes" id="UP000012960"/>
    </source>
</evidence>
<evidence type="ECO:0000313" key="1">
    <source>
        <dbReference type="EnsemblPlants" id="Ma05_p28640.1"/>
    </source>
</evidence>